<sequence>MSAPQAGPSSPPPEAQGRHELAGLPDWLYPAGFWVGVAALTVGLFFPRVAVWGVAWVGAVPVLAAVWVAVAAWRGDRRLSAAALAALAGLALVFVVKQFIR</sequence>
<name>A0ABW1DF46_9DEIO</name>
<feature type="transmembrane region" description="Helical" evidence="1">
    <location>
        <begin position="27"/>
        <end position="46"/>
    </location>
</feature>
<feature type="transmembrane region" description="Helical" evidence="1">
    <location>
        <begin position="79"/>
        <end position="100"/>
    </location>
</feature>
<gene>
    <name evidence="2" type="ORF">ACFPQ6_03460</name>
</gene>
<keyword evidence="1" id="KW-0812">Transmembrane</keyword>
<proteinExistence type="predicted"/>
<dbReference type="RefSeq" id="WP_380046434.1">
    <property type="nucleotide sequence ID" value="NZ_JBHSOH010000005.1"/>
</dbReference>
<keyword evidence="3" id="KW-1185">Reference proteome</keyword>
<feature type="transmembrane region" description="Helical" evidence="1">
    <location>
        <begin position="53"/>
        <end position="73"/>
    </location>
</feature>
<keyword evidence="1" id="KW-1133">Transmembrane helix</keyword>
<protein>
    <submittedName>
        <fullName evidence="2">Uncharacterized protein</fullName>
    </submittedName>
</protein>
<comment type="caution">
    <text evidence="2">The sequence shown here is derived from an EMBL/GenBank/DDBJ whole genome shotgun (WGS) entry which is preliminary data.</text>
</comment>
<evidence type="ECO:0000313" key="3">
    <source>
        <dbReference type="Proteomes" id="UP001595979"/>
    </source>
</evidence>
<organism evidence="2 3">
    <name type="scientific">Deinococcus petrolearius</name>
    <dbReference type="NCBI Taxonomy" id="1751295"/>
    <lineage>
        <taxon>Bacteria</taxon>
        <taxon>Thermotogati</taxon>
        <taxon>Deinococcota</taxon>
        <taxon>Deinococci</taxon>
        <taxon>Deinococcales</taxon>
        <taxon>Deinococcaceae</taxon>
        <taxon>Deinococcus</taxon>
    </lineage>
</organism>
<dbReference type="Proteomes" id="UP001595979">
    <property type="component" value="Unassembled WGS sequence"/>
</dbReference>
<evidence type="ECO:0000313" key="2">
    <source>
        <dbReference type="EMBL" id="MFC5847358.1"/>
    </source>
</evidence>
<dbReference type="EMBL" id="JBHSOH010000005">
    <property type="protein sequence ID" value="MFC5847358.1"/>
    <property type="molecule type" value="Genomic_DNA"/>
</dbReference>
<reference evidence="3" key="1">
    <citation type="journal article" date="2019" name="Int. J. Syst. Evol. Microbiol.">
        <title>The Global Catalogue of Microorganisms (GCM) 10K type strain sequencing project: providing services to taxonomists for standard genome sequencing and annotation.</title>
        <authorList>
            <consortium name="The Broad Institute Genomics Platform"/>
            <consortium name="The Broad Institute Genome Sequencing Center for Infectious Disease"/>
            <person name="Wu L."/>
            <person name="Ma J."/>
        </authorList>
    </citation>
    <scope>NUCLEOTIDE SEQUENCE [LARGE SCALE GENOMIC DNA]</scope>
    <source>
        <strain evidence="3">CGMCC 1.15053</strain>
    </source>
</reference>
<keyword evidence="1" id="KW-0472">Membrane</keyword>
<evidence type="ECO:0000256" key="1">
    <source>
        <dbReference type="SAM" id="Phobius"/>
    </source>
</evidence>
<accession>A0ABW1DF46</accession>